<name>A0A1S3KCE0_LINAN</name>
<feature type="transmembrane region" description="Helical" evidence="5">
    <location>
        <begin position="240"/>
        <end position="262"/>
    </location>
</feature>
<evidence type="ECO:0000256" key="1">
    <source>
        <dbReference type="ARBA" id="ARBA00004370"/>
    </source>
</evidence>
<dbReference type="OrthoDB" id="10029014at2759"/>
<proteinExistence type="predicted"/>
<reference evidence="8" key="1">
    <citation type="submission" date="2025-08" db="UniProtKB">
        <authorList>
            <consortium name="RefSeq"/>
        </authorList>
    </citation>
    <scope>IDENTIFICATION</scope>
    <source>
        <tissue evidence="8">Gonads</tissue>
    </source>
</reference>
<protein>
    <submittedName>
        <fullName evidence="8">B1 bradykinin receptor-like</fullName>
    </submittedName>
</protein>
<dbReference type="InterPro" id="IPR017452">
    <property type="entry name" value="GPCR_Rhodpsn_7TM"/>
</dbReference>
<evidence type="ECO:0000256" key="5">
    <source>
        <dbReference type="SAM" id="Phobius"/>
    </source>
</evidence>
<evidence type="ECO:0000259" key="6">
    <source>
        <dbReference type="PROSITE" id="PS50262"/>
    </source>
</evidence>
<feature type="transmembrane region" description="Helical" evidence="5">
    <location>
        <begin position="151"/>
        <end position="170"/>
    </location>
</feature>
<dbReference type="PROSITE" id="PS50262">
    <property type="entry name" value="G_PROTEIN_RECEP_F1_2"/>
    <property type="match status" value="1"/>
</dbReference>
<dbReference type="KEGG" id="lak:106180662"/>
<feature type="transmembrane region" description="Helical" evidence="5">
    <location>
        <begin position="282"/>
        <end position="300"/>
    </location>
</feature>
<evidence type="ECO:0000313" key="7">
    <source>
        <dbReference type="Proteomes" id="UP000085678"/>
    </source>
</evidence>
<keyword evidence="3 5" id="KW-1133">Transmembrane helix</keyword>
<accession>A0A1S3KCE0</accession>
<keyword evidence="4 5" id="KW-0472">Membrane</keyword>
<sequence>MNQSNISDWNPTYWSSFIQNPPDMAEWGFWLRFIGLPFVIILGLCGNCTAFLVMCFSPLRKHSYSYYLAALAVFDTWSLVIRSLHWINLLQQLRGRPPLVVFESTLSCKLSEYLFTAVHICCSWLIVLIAMERHYVVSSPLQARKNCTPKVSRAAVGCLALAALMIEIYAAVLTDYRPGLGCGMTDSYIVWHYVIATSFVSMLPLILILLCNIHITYLLHRLDYITNIFRNDHKTKRVTYMLLMVSVAFIILVMPNALLGLILTIRVDWIPHLVMLAPPFNLLWDINFSINFFIYVISGVEVRRELRGMCCSPCQGSEAMDMVSPKLPGGSSQSVHLETVSGTLSAQSQSSALSAGDCP</sequence>
<dbReference type="Proteomes" id="UP000085678">
    <property type="component" value="Unplaced"/>
</dbReference>
<dbReference type="PANTHER" id="PTHR46641:SF18">
    <property type="entry name" value="G-PROTEIN COUPLED RECEPTORS FAMILY 1 PROFILE DOMAIN-CONTAINING PROTEIN"/>
    <property type="match status" value="1"/>
</dbReference>
<feature type="transmembrane region" description="Helical" evidence="5">
    <location>
        <begin position="190"/>
        <end position="219"/>
    </location>
</feature>
<dbReference type="GeneID" id="106180662"/>
<comment type="subcellular location">
    <subcellularLocation>
        <location evidence="1">Membrane</location>
    </subcellularLocation>
</comment>
<dbReference type="PROSITE" id="PS00237">
    <property type="entry name" value="G_PROTEIN_RECEP_F1_1"/>
    <property type="match status" value="1"/>
</dbReference>
<evidence type="ECO:0000256" key="3">
    <source>
        <dbReference type="ARBA" id="ARBA00022989"/>
    </source>
</evidence>
<keyword evidence="7" id="KW-1185">Reference proteome</keyword>
<dbReference type="Gene3D" id="1.20.1070.10">
    <property type="entry name" value="Rhodopsin 7-helix transmembrane proteins"/>
    <property type="match status" value="1"/>
</dbReference>
<dbReference type="GO" id="GO:0016020">
    <property type="term" value="C:membrane"/>
    <property type="evidence" value="ECO:0007669"/>
    <property type="project" value="UniProtKB-SubCell"/>
</dbReference>
<dbReference type="Pfam" id="PF00001">
    <property type="entry name" value="7tm_1"/>
    <property type="match status" value="1"/>
</dbReference>
<dbReference type="AlphaFoldDB" id="A0A1S3KCE0"/>
<dbReference type="GO" id="GO:0004930">
    <property type="term" value="F:G protein-coupled receptor activity"/>
    <property type="evidence" value="ECO:0007669"/>
    <property type="project" value="InterPro"/>
</dbReference>
<dbReference type="InParanoid" id="A0A1S3KCE0"/>
<evidence type="ECO:0000256" key="4">
    <source>
        <dbReference type="ARBA" id="ARBA00023136"/>
    </source>
</evidence>
<organism evidence="7 8">
    <name type="scientific">Lingula anatina</name>
    <name type="common">Brachiopod</name>
    <name type="synonym">Lingula unguis</name>
    <dbReference type="NCBI Taxonomy" id="7574"/>
    <lineage>
        <taxon>Eukaryota</taxon>
        <taxon>Metazoa</taxon>
        <taxon>Spiralia</taxon>
        <taxon>Lophotrochozoa</taxon>
        <taxon>Brachiopoda</taxon>
        <taxon>Linguliformea</taxon>
        <taxon>Lingulata</taxon>
        <taxon>Lingulida</taxon>
        <taxon>Linguloidea</taxon>
        <taxon>Lingulidae</taxon>
        <taxon>Lingula</taxon>
    </lineage>
</organism>
<feature type="transmembrane region" description="Helical" evidence="5">
    <location>
        <begin position="66"/>
        <end position="87"/>
    </location>
</feature>
<dbReference type="SUPFAM" id="SSF81321">
    <property type="entry name" value="Family A G protein-coupled receptor-like"/>
    <property type="match status" value="1"/>
</dbReference>
<dbReference type="RefSeq" id="XP_013420162.1">
    <property type="nucleotide sequence ID" value="XM_013564708.1"/>
</dbReference>
<evidence type="ECO:0000313" key="8">
    <source>
        <dbReference type="RefSeq" id="XP_013420162.1"/>
    </source>
</evidence>
<feature type="domain" description="G-protein coupled receptors family 1 profile" evidence="6">
    <location>
        <begin position="46"/>
        <end position="295"/>
    </location>
</feature>
<dbReference type="InterPro" id="IPR000276">
    <property type="entry name" value="GPCR_Rhodpsn"/>
</dbReference>
<keyword evidence="2 5" id="KW-0812">Transmembrane</keyword>
<dbReference type="PANTHER" id="PTHR46641">
    <property type="entry name" value="FMRFAMIDE RECEPTOR-RELATED"/>
    <property type="match status" value="1"/>
</dbReference>
<gene>
    <name evidence="8" type="primary">LOC106180662</name>
</gene>
<dbReference type="STRING" id="7574.A0A1S3KCE0"/>
<feature type="transmembrane region" description="Helical" evidence="5">
    <location>
        <begin position="29"/>
        <end position="54"/>
    </location>
</feature>
<evidence type="ECO:0000256" key="2">
    <source>
        <dbReference type="ARBA" id="ARBA00022692"/>
    </source>
</evidence>
<dbReference type="InterPro" id="IPR052954">
    <property type="entry name" value="GPCR-Ligand_Int"/>
</dbReference>
<feature type="transmembrane region" description="Helical" evidence="5">
    <location>
        <begin position="113"/>
        <end position="131"/>
    </location>
</feature>